<organism evidence="2">
    <name type="scientific">uncultured Alphaproteobacteria bacterium</name>
    <dbReference type="NCBI Taxonomy" id="91750"/>
    <lineage>
        <taxon>Bacteria</taxon>
        <taxon>Pseudomonadati</taxon>
        <taxon>Pseudomonadota</taxon>
        <taxon>Alphaproteobacteria</taxon>
        <taxon>environmental samples</taxon>
    </lineage>
</organism>
<evidence type="ECO:0000256" key="1">
    <source>
        <dbReference type="SAM" id="SignalP"/>
    </source>
</evidence>
<accession>A0A6M4NPG3</accession>
<dbReference type="EMBL" id="MN990729">
    <property type="protein sequence ID" value="QJR98274.1"/>
    <property type="molecule type" value="Genomic_DNA"/>
</dbReference>
<keyword evidence="1" id="KW-0732">Signal</keyword>
<sequence>MKPNFAVLLLIVAFFAAGCSAPKLSCEEEAEVVVIADTPQNVKSIIFLVNQNTGELACCRDTEYATAEACAKALEKDCYKRVEDIPYGNSKYDFLTTDTYPTRRWRDNETTPRW</sequence>
<proteinExistence type="predicted"/>
<evidence type="ECO:0008006" key="3">
    <source>
        <dbReference type="Google" id="ProtNLM"/>
    </source>
</evidence>
<reference evidence="2" key="1">
    <citation type="submission" date="2020-01" db="EMBL/GenBank/DDBJ databases">
        <title>Gastrointestinal microbiota of LL stock colony Peromyscus leucopus.</title>
        <authorList>
            <person name="Milovic A."/>
            <person name="Bassam K."/>
            <person name="Keay E."/>
            <person name="Barbour A.G."/>
        </authorList>
    </citation>
    <scope>NUCLEOTIDE SEQUENCE</scope>
    <source>
        <strain evidence="2">LL90</strain>
    </source>
</reference>
<dbReference type="AlphaFoldDB" id="A0A6M4NPG3"/>
<evidence type="ECO:0000313" key="2">
    <source>
        <dbReference type="EMBL" id="QJR98274.1"/>
    </source>
</evidence>
<protein>
    <recommendedName>
        <fullName evidence="3">Lipoprotein</fullName>
    </recommendedName>
</protein>
<dbReference type="PROSITE" id="PS51257">
    <property type="entry name" value="PROKAR_LIPOPROTEIN"/>
    <property type="match status" value="1"/>
</dbReference>
<feature type="chain" id="PRO_5026795331" description="Lipoprotein" evidence="1">
    <location>
        <begin position="26"/>
        <end position="114"/>
    </location>
</feature>
<feature type="signal peptide" evidence="1">
    <location>
        <begin position="1"/>
        <end position="25"/>
    </location>
</feature>
<gene>
    <name evidence="2" type="ORF">PlAlph_2790</name>
</gene>
<name>A0A6M4NPG3_9PROT</name>